<name>A0A6A6SV00_9PLEO</name>
<gene>
    <name evidence="1" type="ORF">K491DRAFT_719710</name>
</gene>
<proteinExistence type="predicted"/>
<sequence length="334" mass="38190">MTDVEDPRSGYRPCTRDAVQRAMLFYNSIQGPHKIVPVWNRDQMGDNTEVVFGGEYQNLPCRFIEIKRTKAVSGGVYDSEEHGTKIEEFRDKLLEAPYFRDFNKVLLKTGPTETGKIVVFGSTPLGRSNQLIQRACMQHLALRQLASYLSFHQMVHTKRDENSGEGLIPVHFHEVMDTKLNLAYEDAALTRIYRELPVTIWGLLTIRRHNDFEALTMIDNTSFVVQLPPPIGNKTSLDLDVRPLLPDIFLLEVDYMQHDRAEEVRAGFPAGILCEPIQPSGAYENLDKILFFYGQDKAVTIGWPNNEQAVLYVRPDLVSEMSEWPSPQPWWYGG</sequence>
<reference evidence="1" key="1">
    <citation type="journal article" date="2020" name="Stud. Mycol.">
        <title>101 Dothideomycetes genomes: a test case for predicting lifestyles and emergence of pathogens.</title>
        <authorList>
            <person name="Haridas S."/>
            <person name="Albert R."/>
            <person name="Binder M."/>
            <person name="Bloem J."/>
            <person name="Labutti K."/>
            <person name="Salamov A."/>
            <person name="Andreopoulos B."/>
            <person name="Baker S."/>
            <person name="Barry K."/>
            <person name="Bills G."/>
            <person name="Bluhm B."/>
            <person name="Cannon C."/>
            <person name="Castanera R."/>
            <person name="Culley D."/>
            <person name="Daum C."/>
            <person name="Ezra D."/>
            <person name="Gonzalez J."/>
            <person name="Henrissat B."/>
            <person name="Kuo A."/>
            <person name="Liang C."/>
            <person name="Lipzen A."/>
            <person name="Lutzoni F."/>
            <person name="Magnuson J."/>
            <person name="Mondo S."/>
            <person name="Nolan M."/>
            <person name="Ohm R."/>
            <person name="Pangilinan J."/>
            <person name="Park H.-J."/>
            <person name="Ramirez L."/>
            <person name="Alfaro M."/>
            <person name="Sun H."/>
            <person name="Tritt A."/>
            <person name="Yoshinaga Y."/>
            <person name="Zwiers L.-H."/>
            <person name="Turgeon B."/>
            <person name="Goodwin S."/>
            <person name="Spatafora J."/>
            <person name="Crous P."/>
            <person name="Grigoriev I."/>
        </authorList>
    </citation>
    <scope>NUCLEOTIDE SEQUENCE</scope>
    <source>
        <strain evidence="1">CBS 122681</strain>
    </source>
</reference>
<evidence type="ECO:0000313" key="1">
    <source>
        <dbReference type="EMBL" id="KAF2651595.1"/>
    </source>
</evidence>
<protein>
    <submittedName>
        <fullName evidence="1">Uncharacterized protein</fullName>
    </submittedName>
</protein>
<accession>A0A6A6SV00</accession>
<keyword evidence="2" id="KW-1185">Reference proteome</keyword>
<dbReference type="Proteomes" id="UP000799324">
    <property type="component" value="Unassembled WGS sequence"/>
</dbReference>
<dbReference type="AlphaFoldDB" id="A0A6A6SV00"/>
<evidence type="ECO:0000313" key="2">
    <source>
        <dbReference type="Proteomes" id="UP000799324"/>
    </source>
</evidence>
<organism evidence="1 2">
    <name type="scientific">Lophiostoma macrostomum CBS 122681</name>
    <dbReference type="NCBI Taxonomy" id="1314788"/>
    <lineage>
        <taxon>Eukaryota</taxon>
        <taxon>Fungi</taxon>
        <taxon>Dikarya</taxon>
        <taxon>Ascomycota</taxon>
        <taxon>Pezizomycotina</taxon>
        <taxon>Dothideomycetes</taxon>
        <taxon>Pleosporomycetidae</taxon>
        <taxon>Pleosporales</taxon>
        <taxon>Lophiostomataceae</taxon>
        <taxon>Lophiostoma</taxon>
    </lineage>
</organism>
<dbReference type="EMBL" id="MU004422">
    <property type="protein sequence ID" value="KAF2651595.1"/>
    <property type="molecule type" value="Genomic_DNA"/>
</dbReference>